<dbReference type="InterPro" id="IPR013824">
    <property type="entry name" value="Topo_IA_cen_sub1"/>
</dbReference>
<gene>
    <name evidence="10" type="primary">topA</name>
    <name evidence="13" type="ORF">SAMN05660472_01315</name>
</gene>
<organism evidence="13 14">
    <name type="scientific">Natronincola ferrireducens</name>
    <dbReference type="NCBI Taxonomy" id="393762"/>
    <lineage>
        <taxon>Bacteria</taxon>
        <taxon>Bacillati</taxon>
        <taxon>Bacillota</taxon>
        <taxon>Clostridia</taxon>
        <taxon>Peptostreptococcales</taxon>
        <taxon>Natronincolaceae</taxon>
        <taxon>Natronincola</taxon>
    </lineage>
</organism>
<evidence type="ECO:0000256" key="5">
    <source>
        <dbReference type="ARBA" id="ARBA00022833"/>
    </source>
</evidence>
<dbReference type="InterPro" id="IPR013826">
    <property type="entry name" value="Topo_IA_cen_sub3"/>
</dbReference>
<evidence type="ECO:0000313" key="14">
    <source>
        <dbReference type="Proteomes" id="UP000198718"/>
    </source>
</evidence>
<dbReference type="EC" id="5.6.2.1" evidence="10"/>
<evidence type="ECO:0000256" key="4">
    <source>
        <dbReference type="ARBA" id="ARBA00022771"/>
    </source>
</evidence>
<dbReference type="InterPro" id="IPR013497">
    <property type="entry name" value="Topo_IA_cen"/>
</dbReference>
<dbReference type="PRINTS" id="PR00417">
    <property type="entry name" value="PRTPISMRASEI"/>
</dbReference>
<comment type="function">
    <text evidence="10">Releases the supercoiling and torsional tension of DNA, which is introduced during the DNA replication and transcription, by transiently cleaving and rejoining one strand of the DNA duplex. Introduces a single-strand break via transesterification at a target site in duplex DNA. The scissile phosphodiester is attacked by the catalytic tyrosine of the enzyme, resulting in the formation of a DNA-(5'-phosphotyrosyl)-enzyme intermediate and the expulsion of a 3'-OH DNA strand. The free DNA strand then undergoes passage around the unbroken strand, thus removing DNA supercoils. Finally, in the religation step, the DNA 3'-OH attacks the covalent intermediate to expel the active-site tyrosine and restore the DNA phosphodiester backbone.</text>
</comment>
<dbReference type="InterPro" id="IPR000380">
    <property type="entry name" value="Topo_IA"/>
</dbReference>
<evidence type="ECO:0000256" key="9">
    <source>
        <dbReference type="ARBA" id="ARBA00023235"/>
    </source>
</evidence>
<feature type="region of interest" description="Interaction with DNA" evidence="10">
    <location>
        <begin position="163"/>
        <end position="168"/>
    </location>
</feature>
<dbReference type="Gene3D" id="2.70.20.10">
    <property type="entry name" value="Topoisomerase I, domain 3"/>
    <property type="match status" value="1"/>
</dbReference>
<dbReference type="SUPFAM" id="SSF56712">
    <property type="entry name" value="Prokaryotic type I DNA topoisomerase"/>
    <property type="match status" value="1"/>
</dbReference>
<dbReference type="AlphaFoldDB" id="A0A1G9BZL3"/>
<name>A0A1G9BZL3_9FIRM</name>
<feature type="site" description="Interaction with DNA" evidence="10">
    <location>
        <position position="155"/>
    </location>
</feature>
<dbReference type="GO" id="GO:0005694">
    <property type="term" value="C:chromosome"/>
    <property type="evidence" value="ECO:0007669"/>
    <property type="project" value="InterPro"/>
</dbReference>
<dbReference type="InterPro" id="IPR003601">
    <property type="entry name" value="Topo_IA_2"/>
</dbReference>
<feature type="site" description="Interaction with DNA" evidence="10">
    <location>
        <position position="301"/>
    </location>
</feature>
<dbReference type="Pfam" id="PF01131">
    <property type="entry name" value="Topoisom_bac"/>
    <property type="match status" value="1"/>
</dbReference>
<keyword evidence="3" id="KW-0479">Metal-binding</keyword>
<dbReference type="STRING" id="393762.SAMN05660472_01315"/>
<dbReference type="RefSeq" id="WP_090552290.1">
    <property type="nucleotide sequence ID" value="NZ_FNFP01000002.1"/>
</dbReference>
<dbReference type="NCBIfam" id="TIGR01051">
    <property type="entry name" value="topA_bact"/>
    <property type="match status" value="1"/>
</dbReference>
<dbReference type="GO" id="GO:0008270">
    <property type="term" value="F:zinc ion binding"/>
    <property type="evidence" value="ECO:0007669"/>
    <property type="project" value="UniProtKB-KW"/>
</dbReference>
<dbReference type="InterPro" id="IPR013498">
    <property type="entry name" value="Topo_IA_Znf"/>
</dbReference>
<dbReference type="InterPro" id="IPR028612">
    <property type="entry name" value="Topoisom_1_IA"/>
</dbReference>
<dbReference type="OrthoDB" id="9804262at2"/>
<dbReference type="SMART" id="SM00437">
    <property type="entry name" value="TOP1Ac"/>
    <property type="match status" value="1"/>
</dbReference>
<evidence type="ECO:0000313" key="13">
    <source>
        <dbReference type="EMBL" id="SDK44899.1"/>
    </source>
</evidence>
<dbReference type="InterPro" id="IPR003602">
    <property type="entry name" value="Topo_IA_DNA-bd_dom"/>
</dbReference>
<dbReference type="HAMAP" id="MF_00952">
    <property type="entry name" value="Topoisom_1_prok"/>
    <property type="match status" value="1"/>
</dbReference>
<dbReference type="InterPro" id="IPR023405">
    <property type="entry name" value="Topo_IA_core_domain"/>
</dbReference>
<dbReference type="Gene3D" id="1.10.460.10">
    <property type="entry name" value="Topoisomerase I, domain 2"/>
    <property type="match status" value="1"/>
</dbReference>
<comment type="subunit">
    <text evidence="10">Monomer.</text>
</comment>
<dbReference type="InterPro" id="IPR006171">
    <property type="entry name" value="TOPRIM_dom"/>
</dbReference>
<evidence type="ECO:0000256" key="3">
    <source>
        <dbReference type="ARBA" id="ARBA00022723"/>
    </source>
</evidence>
<dbReference type="Gene3D" id="3.30.65.10">
    <property type="entry name" value="Bacterial Topoisomerase I, domain 1"/>
    <property type="match status" value="2"/>
</dbReference>
<dbReference type="InterPro" id="IPR013825">
    <property type="entry name" value="Topo_IA_cen_sub2"/>
</dbReference>
<dbReference type="InterPro" id="IPR034149">
    <property type="entry name" value="TOPRIM_TopoI"/>
</dbReference>
<dbReference type="PROSITE" id="PS52039">
    <property type="entry name" value="TOPO_IA_2"/>
    <property type="match status" value="1"/>
</dbReference>
<keyword evidence="8 10" id="KW-0238">DNA-binding</keyword>
<comment type="similarity">
    <text evidence="2 10">Belongs to the type IA topoisomerase family.</text>
</comment>
<keyword evidence="7 10" id="KW-0799">Topoisomerase</keyword>
<dbReference type="SMART" id="SM00493">
    <property type="entry name" value="TOPRIM"/>
    <property type="match status" value="1"/>
</dbReference>
<feature type="site" description="Interaction with DNA" evidence="10">
    <location>
        <position position="148"/>
    </location>
</feature>
<sequence>MTKSLVIVESPAKAKTIKKFLGKNYTVKASVGHIIDLPKSKLGIDIDDDFKPQYITIRGKGPILKEIKAEAKKAKHIYLATDPDREGEAISWHLSNALNIKPDVACRIEFNEITKNAIKSAIKKPRTINKSVVDAQQARRVLDRLVGYKISPLLWRKMRKGLSAGRVQSVATKIIIEREEEINRFVPEEYWSLILKVENSKKEKLQLKFYSDDLGNKDIKNEKEVNSIIEKITNKKLIVTDVKQGTKKRNPYFPFTTSTLQQEASNKLGFSTKKTMAVAQQLYEGIDLEKEGTVGLITYIRTDSTRLSEEATKSAKNYVLDNLGEKYISEGIKSTPKKKQDIQDAHEAIRPTDISRKPDAIKGSLSRDQFKLYKLIWERFVASQMTAAIYDTLTIELKVEDIIFRASGSRLNFDGFLKIYSFATASEEINLPLVKVGEEMDIRDILPNQHFTQPPARYTEASLVKTMEELGIGRPSTYSPTISTILSRGYVEKEGKHLKATELGVLVTEILNEYFTDIIDINFTADFEKSLDDIAEGKEDWHQLIKNFYDIFEKMLNKAEEDIEEIDMVEESDEDCDVCGAKMLIKYGRYGKFLACSNYPECTSTKPIIHKIGVKCPKCQEGEIVERKSKKGRIFYGCSEFPRCKFVSWSKPINEKCPQCNDLLAQKINKKSEKVVCTNKECKYEREIKAD</sequence>
<dbReference type="CDD" id="cd00186">
    <property type="entry name" value="TOP1Ac"/>
    <property type="match status" value="1"/>
</dbReference>
<dbReference type="InterPro" id="IPR023406">
    <property type="entry name" value="Topo_IA_AS"/>
</dbReference>
<feature type="domain" description="Topo IA-type catalytic" evidence="12">
    <location>
        <begin position="129"/>
        <end position="556"/>
    </location>
</feature>
<feature type="site" description="Interaction with DNA" evidence="10">
    <location>
        <position position="488"/>
    </location>
</feature>
<keyword evidence="14" id="KW-1185">Reference proteome</keyword>
<comment type="catalytic activity">
    <reaction evidence="1 10">
        <text>ATP-independent breakage of single-stranded DNA, followed by passage and rejoining.</text>
        <dbReference type="EC" id="5.6.2.1"/>
    </reaction>
</comment>
<dbReference type="Gene3D" id="1.10.290.10">
    <property type="entry name" value="Topoisomerase I, domain 4"/>
    <property type="match status" value="1"/>
</dbReference>
<dbReference type="Pfam" id="PF01396">
    <property type="entry name" value="Zn_ribbon_Top1"/>
    <property type="match status" value="3"/>
</dbReference>
<dbReference type="PROSITE" id="PS50880">
    <property type="entry name" value="TOPRIM"/>
    <property type="match status" value="1"/>
</dbReference>
<keyword evidence="4" id="KW-0863">Zinc-finger</keyword>
<feature type="site" description="Interaction with DNA" evidence="10">
    <location>
        <position position="143"/>
    </location>
</feature>
<dbReference type="Pfam" id="PF01751">
    <property type="entry name" value="Toprim"/>
    <property type="match status" value="1"/>
</dbReference>
<accession>A0A1G9BZL3</accession>
<reference evidence="13 14" key="1">
    <citation type="submission" date="2016-10" db="EMBL/GenBank/DDBJ databases">
        <authorList>
            <person name="de Groot N.N."/>
        </authorList>
    </citation>
    <scope>NUCLEOTIDE SEQUENCE [LARGE SCALE GENOMIC DNA]</scope>
    <source>
        <strain evidence="13 14">DSM 18346</strain>
    </source>
</reference>
<feature type="domain" description="Toprim" evidence="11">
    <location>
        <begin position="3"/>
        <end position="113"/>
    </location>
</feature>
<dbReference type="PANTHER" id="PTHR42785">
    <property type="entry name" value="DNA TOPOISOMERASE, TYPE IA, CORE"/>
    <property type="match status" value="1"/>
</dbReference>
<feature type="site" description="Interaction with DNA" evidence="10">
    <location>
        <position position="140"/>
    </location>
</feature>
<dbReference type="PROSITE" id="PS00396">
    <property type="entry name" value="TOPO_IA_1"/>
    <property type="match status" value="1"/>
</dbReference>
<dbReference type="GO" id="GO:0003677">
    <property type="term" value="F:DNA binding"/>
    <property type="evidence" value="ECO:0007669"/>
    <property type="project" value="UniProtKB-KW"/>
</dbReference>
<dbReference type="InterPro" id="IPR005733">
    <property type="entry name" value="TopoI_bac-type"/>
</dbReference>
<dbReference type="GO" id="GO:0006265">
    <property type="term" value="P:DNA topological change"/>
    <property type="evidence" value="ECO:0007669"/>
    <property type="project" value="UniProtKB-UniRule"/>
</dbReference>
<feature type="active site" description="O-(5'-phospho-DNA)-tyrosine intermediate" evidence="10">
    <location>
        <position position="299"/>
    </location>
</feature>
<dbReference type="Gene3D" id="3.40.50.140">
    <property type="match status" value="1"/>
</dbReference>
<evidence type="ECO:0000259" key="12">
    <source>
        <dbReference type="PROSITE" id="PS52039"/>
    </source>
</evidence>
<dbReference type="GO" id="GO:0003917">
    <property type="term" value="F:DNA topoisomerase type I (single strand cut, ATP-independent) activity"/>
    <property type="evidence" value="ECO:0007669"/>
    <property type="project" value="UniProtKB-UniRule"/>
</dbReference>
<evidence type="ECO:0000256" key="10">
    <source>
        <dbReference type="HAMAP-Rule" id="MF_00952"/>
    </source>
</evidence>
<dbReference type="EMBL" id="FNFP01000002">
    <property type="protein sequence ID" value="SDK44899.1"/>
    <property type="molecule type" value="Genomic_DNA"/>
</dbReference>
<evidence type="ECO:0000259" key="11">
    <source>
        <dbReference type="PROSITE" id="PS50880"/>
    </source>
</evidence>
<evidence type="ECO:0000256" key="1">
    <source>
        <dbReference type="ARBA" id="ARBA00000213"/>
    </source>
</evidence>
<evidence type="ECO:0000256" key="8">
    <source>
        <dbReference type="ARBA" id="ARBA00023125"/>
    </source>
</evidence>
<proteinExistence type="inferred from homology"/>
<feature type="site" description="Interaction with DNA" evidence="10">
    <location>
        <position position="139"/>
    </location>
</feature>
<evidence type="ECO:0000256" key="2">
    <source>
        <dbReference type="ARBA" id="ARBA00009446"/>
    </source>
</evidence>
<evidence type="ECO:0000256" key="6">
    <source>
        <dbReference type="ARBA" id="ARBA00022842"/>
    </source>
</evidence>
<dbReference type="SUPFAM" id="SSF57783">
    <property type="entry name" value="Zinc beta-ribbon"/>
    <property type="match status" value="1"/>
</dbReference>
<keyword evidence="5" id="KW-0862">Zinc</keyword>
<dbReference type="PANTHER" id="PTHR42785:SF1">
    <property type="entry name" value="DNA TOPOISOMERASE"/>
    <property type="match status" value="1"/>
</dbReference>
<protein>
    <recommendedName>
        <fullName evidence="10">DNA topoisomerase 1</fullName>
        <ecNumber evidence="10">5.6.2.1</ecNumber>
    </recommendedName>
    <alternativeName>
        <fullName evidence="10">DNA topoisomerase I</fullName>
    </alternativeName>
</protein>
<dbReference type="SMART" id="SM00436">
    <property type="entry name" value="TOP1Bc"/>
    <property type="match status" value="1"/>
</dbReference>
<feature type="site" description="Interaction with DNA" evidence="10">
    <location>
        <position position="33"/>
    </location>
</feature>
<keyword evidence="6" id="KW-0460">Magnesium</keyword>
<keyword evidence="9 10" id="KW-0413">Isomerase</keyword>
<dbReference type="Proteomes" id="UP000198718">
    <property type="component" value="Unassembled WGS sequence"/>
</dbReference>
<evidence type="ECO:0000256" key="7">
    <source>
        <dbReference type="ARBA" id="ARBA00023029"/>
    </source>
</evidence>
<dbReference type="CDD" id="cd03363">
    <property type="entry name" value="TOPRIM_TopoIA_TopoI"/>
    <property type="match status" value="1"/>
</dbReference>